<organism evidence="5 6">
    <name type="scientific">Segatella cerevisiae</name>
    <dbReference type="NCBI Taxonomy" id="2053716"/>
    <lineage>
        <taxon>Bacteria</taxon>
        <taxon>Pseudomonadati</taxon>
        <taxon>Bacteroidota</taxon>
        <taxon>Bacteroidia</taxon>
        <taxon>Bacteroidales</taxon>
        <taxon>Prevotellaceae</taxon>
        <taxon>Segatella</taxon>
    </lineage>
</organism>
<dbReference type="InterPro" id="IPR006439">
    <property type="entry name" value="HAD-SF_hydro_IA"/>
</dbReference>
<keyword evidence="6" id="KW-1185">Reference proteome</keyword>
<dbReference type="InterPro" id="IPR023214">
    <property type="entry name" value="HAD_sf"/>
</dbReference>
<evidence type="ECO:0000256" key="1">
    <source>
        <dbReference type="ARBA" id="ARBA00000830"/>
    </source>
</evidence>
<dbReference type="Proteomes" id="UP001204015">
    <property type="component" value="Unassembled WGS sequence"/>
</dbReference>
<dbReference type="Gene3D" id="1.10.150.240">
    <property type="entry name" value="Putative phosphatase, domain 2"/>
    <property type="match status" value="1"/>
</dbReference>
<dbReference type="SFLD" id="SFLDG01135">
    <property type="entry name" value="C1.5.6:_HAD__Beta-PGM__Phospha"/>
    <property type="match status" value="1"/>
</dbReference>
<sequence length="220" mass="24356">MQLLILDFDGTIGDTSALITSTMQKTLRELQLPVCSVEDCTRTIGLPLEQSFMEVLHSSDLVVGKQCAEVYRRIFSASHQPGVVPVFPHVLESIRFFYKEGITVTLASSRGHASLQAFVKEMHLESYISYILGADDVRKSKPDPYPVQKILRIFSVKPQNALVVGDTKFDILMGKRAGAKTCGVTYGNGLRKELEQAGADAIVDDFGQIPVLLDDRTDYE</sequence>
<evidence type="ECO:0000256" key="2">
    <source>
        <dbReference type="ARBA" id="ARBA00004818"/>
    </source>
</evidence>
<dbReference type="SFLD" id="SFLDG01129">
    <property type="entry name" value="C1.5:_HAD__Beta-PGM__Phosphata"/>
    <property type="match status" value="1"/>
</dbReference>
<evidence type="ECO:0000256" key="3">
    <source>
        <dbReference type="ARBA" id="ARBA00006171"/>
    </source>
</evidence>
<dbReference type="InterPro" id="IPR023198">
    <property type="entry name" value="PGP-like_dom2"/>
</dbReference>
<dbReference type="InterPro" id="IPR050155">
    <property type="entry name" value="HAD-like_hydrolase_sf"/>
</dbReference>
<evidence type="ECO:0000313" key="6">
    <source>
        <dbReference type="Proteomes" id="UP001204015"/>
    </source>
</evidence>
<name>A0ABT1BT62_9BACT</name>
<comment type="catalytic activity">
    <reaction evidence="1">
        <text>2-phosphoglycolate + H2O = glycolate + phosphate</text>
        <dbReference type="Rhea" id="RHEA:14369"/>
        <dbReference type="ChEBI" id="CHEBI:15377"/>
        <dbReference type="ChEBI" id="CHEBI:29805"/>
        <dbReference type="ChEBI" id="CHEBI:43474"/>
        <dbReference type="ChEBI" id="CHEBI:58033"/>
        <dbReference type="EC" id="3.1.3.18"/>
    </reaction>
</comment>
<comment type="similarity">
    <text evidence="3">Belongs to the HAD-like hydrolase superfamily. CbbY/CbbZ/Gph/YieH family.</text>
</comment>
<evidence type="ECO:0000313" key="5">
    <source>
        <dbReference type="EMBL" id="MCO6024263.1"/>
    </source>
</evidence>
<comment type="pathway">
    <text evidence="2">Organic acid metabolism; glycolate biosynthesis; glycolate from 2-phosphoglycolate: step 1/1.</text>
</comment>
<dbReference type="Gene3D" id="3.40.50.1000">
    <property type="entry name" value="HAD superfamily/HAD-like"/>
    <property type="match status" value="1"/>
</dbReference>
<dbReference type="PANTHER" id="PTHR43434:SF1">
    <property type="entry name" value="PHOSPHOGLYCOLATE PHOSPHATASE"/>
    <property type="match status" value="1"/>
</dbReference>
<dbReference type="InterPro" id="IPR041492">
    <property type="entry name" value="HAD_2"/>
</dbReference>
<dbReference type="Pfam" id="PF13419">
    <property type="entry name" value="HAD_2"/>
    <property type="match status" value="1"/>
</dbReference>
<dbReference type="NCBIfam" id="TIGR01549">
    <property type="entry name" value="HAD-SF-IA-v1"/>
    <property type="match status" value="1"/>
</dbReference>
<keyword evidence="5" id="KW-0378">Hydrolase</keyword>
<comment type="caution">
    <text evidence="5">The sequence shown here is derived from an EMBL/GenBank/DDBJ whole genome shotgun (WGS) entry which is preliminary data.</text>
</comment>
<dbReference type="SFLD" id="SFLDS00003">
    <property type="entry name" value="Haloacid_Dehalogenase"/>
    <property type="match status" value="1"/>
</dbReference>
<reference evidence="5 6" key="1">
    <citation type="submission" date="2022-06" db="EMBL/GenBank/DDBJ databases">
        <title>A taxonomic note on the genus Prevotella: Description of four novel genera and emended description of the genera Hallella and Xylanibacter.</title>
        <authorList>
            <person name="Hitch T.C.A."/>
        </authorList>
    </citation>
    <scope>NUCLEOTIDE SEQUENCE [LARGE SCALE GENOMIC DNA]</scope>
    <source>
        <strain evidence="5 6">DSM 100619</strain>
    </source>
</reference>
<dbReference type="SUPFAM" id="SSF56784">
    <property type="entry name" value="HAD-like"/>
    <property type="match status" value="1"/>
</dbReference>
<dbReference type="RefSeq" id="WP_252759626.1">
    <property type="nucleotide sequence ID" value="NZ_JAMXLY010000001.1"/>
</dbReference>
<dbReference type="EC" id="3.1.3.18" evidence="4"/>
<dbReference type="InterPro" id="IPR036412">
    <property type="entry name" value="HAD-like_sf"/>
</dbReference>
<dbReference type="GO" id="GO:0016787">
    <property type="term" value="F:hydrolase activity"/>
    <property type="evidence" value="ECO:0007669"/>
    <property type="project" value="UniProtKB-KW"/>
</dbReference>
<evidence type="ECO:0000256" key="4">
    <source>
        <dbReference type="ARBA" id="ARBA00013078"/>
    </source>
</evidence>
<gene>
    <name evidence="5" type="ORF">NG821_00110</name>
</gene>
<dbReference type="EMBL" id="JAMXLY010000001">
    <property type="protein sequence ID" value="MCO6024263.1"/>
    <property type="molecule type" value="Genomic_DNA"/>
</dbReference>
<accession>A0ABT1BT62</accession>
<dbReference type="PANTHER" id="PTHR43434">
    <property type="entry name" value="PHOSPHOGLYCOLATE PHOSPHATASE"/>
    <property type="match status" value="1"/>
</dbReference>
<protein>
    <recommendedName>
        <fullName evidence="4">phosphoglycolate phosphatase</fullName>
        <ecNumber evidence="4">3.1.3.18</ecNumber>
    </recommendedName>
</protein>
<proteinExistence type="inferred from homology"/>